<dbReference type="GO" id="GO:0009024">
    <property type="term" value="F:tagatose-6-phosphate kinase activity"/>
    <property type="evidence" value="ECO:0007669"/>
    <property type="project" value="UniProtKB-EC"/>
</dbReference>
<evidence type="ECO:0000256" key="4">
    <source>
        <dbReference type="ARBA" id="ARBA00022777"/>
    </source>
</evidence>
<comment type="catalytic activity">
    <reaction evidence="6">
        <text>D-tagatofuranose 6-phosphate + ATP = D-tagatofuranose 1,6-bisphosphate + ADP + H(+)</text>
        <dbReference type="Rhea" id="RHEA:12420"/>
        <dbReference type="ChEBI" id="CHEBI:15378"/>
        <dbReference type="ChEBI" id="CHEBI:30616"/>
        <dbReference type="ChEBI" id="CHEBI:58694"/>
        <dbReference type="ChEBI" id="CHEBI:58695"/>
        <dbReference type="ChEBI" id="CHEBI:456216"/>
        <dbReference type="EC" id="2.7.1.144"/>
    </reaction>
</comment>
<protein>
    <recommendedName>
        <fullName evidence="6">Tagatose-6-phosphate kinase</fullName>
        <ecNumber evidence="6">2.7.1.144</ecNumber>
    </recommendedName>
</protein>
<evidence type="ECO:0000256" key="2">
    <source>
        <dbReference type="ARBA" id="ARBA00022679"/>
    </source>
</evidence>
<evidence type="ECO:0000259" key="7">
    <source>
        <dbReference type="Pfam" id="PF00294"/>
    </source>
</evidence>
<dbReference type="EMBL" id="AICP01000040">
    <property type="protein sequence ID" value="EID21657.1"/>
    <property type="molecule type" value="Genomic_DNA"/>
</dbReference>
<sequence>MIHLVCPNPALDRTVLLSQFKEDVVNRPSQVHENAGGKSFNVAYVLNCEKGEEQGNFCIHTMLGGKMGEYIEQLNKENSIPLVVTRVVKNTRTCTITIDTETGKTYLVYEKGFDLDEKLLDTFTANLLKSIKPGDNVVFSGSLMKGMPDDYIAQIGRLLPEDVNLVVDTSGAALKAAFSVQPDIVKINDEELTELTGCPVEIAEEAAKLLKEYTKIPYFIVTMGGKGVVARLKDDVFQLTFPTIHVKNPIASGDFFLGSLCHALESRGRVDREAVICACAYATANCLQWTPKVDKEDVKHIIQEIQLRSL</sequence>
<evidence type="ECO:0000313" key="8">
    <source>
        <dbReference type="EMBL" id="EID21657.1"/>
    </source>
</evidence>
<feature type="domain" description="Carbohydrate kinase PfkB" evidence="7">
    <location>
        <begin position="20"/>
        <end position="287"/>
    </location>
</feature>
<comment type="caution">
    <text evidence="8">The sequence shown here is derived from an EMBL/GenBank/DDBJ whole genome shotgun (WGS) entry which is preliminary data.</text>
</comment>
<organism evidence="8 9">
    <name type="scientific">Streptococcus anginosus subsp. whileyi CCUG 39159</name>
    <dbReference type="NCBI Taxonomy" id="1095729"/>
    <lineage>
        <taxon>Bacteria</taxon>
        <taxon>Bacillati</taxon>
        <taxon>Bacillota</taxon>
        <taxon>Bacilli</taxon>
        <taxon>Lactobacillales</taxon>
        <taxon>Streptococcaceae</taxon>
        <taxon>Streptococcus</taxon>
        <taxon>Streptococcus anginosus group</taxon>
    </lineage>
</organism>
<dbReference type="Pfam" id="PF00294">
    <property type="entry name" value="PfkB"/>
    <property type="match status" value="1"/>
</dbReference>
<comment type="similarity">
    <text evidence="1">Belongs to the carbohydrate kinase pfkB family.</text>
</comment>
<dbReference type="UniPathway" id="UPA00704">
    <property type="reaction ID" value="UER00715"/>
</dbReference>
<dbReference type="Proteomes" id="UP000003245">
    <property type="component" value="Unassembled WGS sequence"/>
</dbReference>
<keyword evidence="2 6" id="KW-0808">Transferase</keyword>
<comment type="pathway">
    <text evidence="6">Carbohydrate metabolism; D-tagatose 6-phosphate degradation; D-glyceraldehyde 3-phosphate and glycerone phosphate from D-tagatose 6-phosphate: step 1/2.</text>
</comment>
<dbReference type="PANTHER" id="PTHR46566:SF2">
    <property type="entry name" value="ATP-DEPENDENT 6-PHOSPHOFRUCTOKINASE ISOZYME 2"/>
    <property type="match status" value="1"/>
</dbReference>
<dbReference type="RefSeq" id="WP_003036149.1">
    <property type="nucleotide sequence ID" value="NZ_AICP01000040.1"/>
</dbReference>
<gene>
    <name evidence="8" type="ORF">HMPREF1043_1323</name>
</gene>
<evidence type="ECO:0000256" key="6">
    <source>
        <dbReference type="PIRNR" id="PIRNR000535"/>
    </source>
</evidence>
<keyword evidence="3 6" id="KW-0547">Nucleotide-binding</keyword>
<dbReference type="PANTHER" id="PTHR46566">
    <property type="entry name" value="1-PHOSPHOFRUCTOKINASE-RELATED"/>
    <property type="match status" value="1"/>
</dbReference>
<dbReference type="EC" id="2.7.1.144" evidence="6"/>
<evidence type="ECO:0000256" key="5">
    <source>
        <dbReference type="ARBA" id="ARBA00022840"/>
    </source>
</evidence>
<keyword evidence="4 8" id="KW-0418">Kinase</keyword>
<reference evidence="8 9" key="1">
    <citation type="submission" date="2012-01" db="EMBL/GenBank/DDBJ databases">
        <authorList>
            <person name="Harkins D.M."/>
            <person name="Madupu R."/>
            <person name="Durkin A.S."/>
            <person name="Torralba M."/>
            <person name="Methe B."/>
            <person name="Sutton G.G."/>
            <person name="Nelson K.E."/>
        </authorList>
    </citation>
    <scope>NUCLEOTIDE SEQUENCE [LARGE SCALE GENOMIC DNA]</scope>
    <source>
        <strain evidence="8 9">CCUG 39159</strain>
    </source>
</reference>
<dbReference type="InterPro" id="IPR029056">
    <property type="entry name" value="Ribokinase-like"/>
</dbReference>
<dbReference type="SUPFAM" id="SSF53613">
    <property type="entry name" value="Ribokinase-like"/>
    <property type="match status" value="1"/>
</dbReference>
<proteinExistence type="inferred from homology"/>
<dbReference type="GO" id="GO:0005988">
    <property type="term" value="P:lactose metabolic process"/>
    <property type="evidence" value="ECO:0007669"/>
    <property type="project" value="UniProtKB-KW"/>
</dbReference>
<evidence type="ECO:0000256" key="3">
    <source>
        <dbReference type="ARBA" id="ARBA00022741"/>
    </source>
</evidence>
<keyword evidence="9" id="KW-1185">Reference proteome</keyword>
<dbReference type="AlphaFoldDB" id="I0SE54"/>
<keyword evidence="6" id="KW-0423">Lactose metabolism</keyword>
<dbReference type="GO" id="GO:2001059">
    <property type="term" value="P:D-tagatose 6-phosphate catabolic process"/>
    <property type="evidence" value="ECO:0007669"/>
    <property type="project" value="UniProtKB-UniPathway"/>
</dbReference>
<dbReference type="PATRIC" id="fig|1095729.3.peg.1102"/>
<accession>I0SE54</accession>
<keyword evidence="5 6" id="KW-0067">ATP-binding</keyword>
<name>I0SE54_STRAP</name>
<dbReference type="PIRSF" id="PIRSF000535">
    <property type="entry name" value="1PFK/6PFK/LacC"/>
    <property type="match status" value="1"/>
</dbReference>
<dbReference type="InterPro" id="IPR017583">
    <property type="entry name" value="Tagatose/fructose_Pkinase"/>
</dbReference>
<evidence type="ECO:0000313" key="9">
    <source>
        <dbReference type="Proteomes" id="UP000003245"/>
    </source>
</evidence>
<dbReference type="GO" id="GO:0005524">
    <property type="term" value="F:ATP binding"/>
    <property type="evidence" value="ECO:0007669"/>
    <property type="project" value="UniProtKB-KW"/>
</dbReference>
<evidence type="ECO:0000256" key="1">
    <source>
        <dbReference type="ARBA" id="ARBA00005380"/>
    </source>
</evidence>
<comment type="similarity">
    <text evidence="6">Belongs to the carbohydrate kinase PfkB family. LacC subfamily.</text>
</comment>
<dbReference type="InterPro" id="IPR011611">
    <property type="entry name" value="PfkB_dom"/>
</dbReference>
<dbReference type="Gene3D" id="3.40.1190.20">
    <property type="match status" value="1"/>
</dbReference>